<dbReference type="OrthoDB" id="2495920at2759"/>
<gene>
    <name evidence="1" type="ORF">CROQUDRAFT_725419</name>
</gene>
<accession>A0A9P6NDW7</accession>
<dbReference type="EMBL" id="MU167367">
    <property type="protein sequence ID" value="KAG0141886.1"/>
    <property type="molecule type" value="Genomic_DNA"/>
</dbReference>
<protein>
    <submittedName>
        <fullName evidence="1">Uncharacterized protein</fullName>
    </submittedName>
</protein>
<evidence type="ECO:0000313" key="2">
    <source>
        <dbReference type="Proteomes" id="UP000886653"/>
    </source>
</evidence>
<name>A0A9P6NDW7_9BASI</name>
<organism evidence="1 2">
    <name type="scientific">Cronartium quercuum f. sp. fusiforme G11</name>
    <dbReference type="NCBI Taxonomy" id="708437"/>
    <lineage>
        <taxon>Eukaryota</taxon>
        <taxon>Fungi</taxon>
        <taxon>Dikarya</taxon>
        <taxon>Basidiomycota</taxon>
        <taxon>Pucciniomycotina</taxon>
        <taxon>Pucciniomycetes</taxon>
        <taxon>Pucciniales</taxon>
        <taxon>Coleosporiaceae</taxon>
        <taxon>Cronartium</taxon>
    </lineage>
</organism>
<comment type="caution">
    <text evidence="1">The sequence shown here is derived from an EMBL/GenBank/DDBJ whole genome shotgun (WGS) entry which is preliminary data.</text>
</comment>
<sequence length="124" mass="13604">MINFFTQTAKGVAVAGGSYYIIHTQLTNRTAHLSSALHDLSVQYNILSFSSFGPEESIAQASFRPRPAPFVEQIKSNWNQSLQALHSNIYGFDFTGTCSRTYEFLQSRLSSASTTSPPTTSNAS</sequence>
<proteinExistence type="predicted"/>
<keyword evidence="2" id="KW-1185">Reference proteome</keyword>
<dbReference type="Proteomes" id="UP000886653">
    <property type="component" value="Unassembled WGS sequence"/>
</dbReference>
<dbReference type="AlphaFoldDB" id="A0A9P6NDW7"/>
<reference evidence="1" key="1">
    <citation type="submission" date="2013-11" db="EMBL/GenBank/DDBJ databases">
        <title>Genome sequence of the fusiform rust pathogen reveals effectors for host alternation and coevolution with pine.</title>
        <authorList>
            <consortium name="DOE Joint Genome Institute"/>
            <person name="Smith K."/>
            <person name="Pendleton A."/>
            <person name="Kubisiak T."/>
            <person name="Anderson C."/>
            <person name="Salamov A."/>
            <person name="Aerts A."/>
            <person name="Riley R."/>
            <person name="Clum A."/>
            <person name="Lindquist E."/>
            <person name="Ence D."/>
            <person name="Campbell M."/>
            <person name="Kronenberg Z."/>
            <person name="Feau N."/>
            <person name="Dhillon B."/>
            <person name="Hamelin R."/>
            <person name="Burleigh J."/>
            <person name="Smith J."/>
            <person name="Yandell M."/>
            <person name="Nelson C."/>
            <person name="Grigoriev I."/>
            <person name="Davis J."/>
        </authorList>
    </citation>
    <scope>NUCLEOTIDE SEQUENCE</scope>
    <source>
        <strain evidence="1">G11</strain>
    </source>
</reference>
<evidence type="ECO:0000313" key="1">
    <source>
        <dbReference type="EMBL" id="KAG0141886.1"/>
    </source>
</evidence>